<protein>
    <submittedName>
        <fullName evidence="2">2260_t:CDS:1</fullName>
    </submittedName>
</protein>
<feature type="region of interest" description="Disordered" evidence="1">
    <location>
        <begin position="1"/>
        <end position="147"/>
    </location>
</feature>
<evidence type="ECO:0000313" key="2">
    <source>
        <dbReference type="EMBL" id="CAG8671336.1"/>
    </source>
</evidence>
<keyword evidence="3" id="KW-1185">Reference proteome</keyword>
<sequence>KLRGSSLTTRPNYNDNELSKGNKFNKVRETAVQPYPTSAKKPKTHVEKQETSMIPISTGNILTEMTETTSPQESNNRAPSENWVEMMENKKFAARPHPGTKGRHDDQAYQSANQESDREPARSDEFDTDMDSDSELGRETDGTGWST</sequence>
<gene>
    <name evidence="2" type="ORF">AMORRO_LOCUS10836</name>
</gene>
<feature type="compositionally biased region" description="Basic and acidic residues" evidence="1">
    <location>
        <begin position="115"/>
        <end position="125"/>
    </location>
</feature>
<dbReference type="Proteomes" id="UP000789342">
    <property type="component" value="Unassembled WGS sequence"/>
</dbReference>
<accession>A0A9N9EF33</accession>
<organism evidence="2 3">
    <name type="scientific">Acaulospora morrowiae</name>
    <dbReference type="NCBI Taxonomy" id="94023"/>
    <lineage>
        <taxon>Eukaryota</taxon>
        <taxon>Fungi</taxon>
        <taxon>Fungi incertae sedis</taxon>
        <taxon>Mucoromycota</taxon>
        <taxon>Glomeromycotina</taxon>
        <taxon>Glomeromycetes</taxon>
        <taxon>Diversisporales</taxon>
        <taxon>Acaulosporaceae</taxon>
        <taxon>Acaulospora</taxon>
    </lineage>
</organism>
<proteinExistence type="predicted"/>
<feature type="compositionally biased region" description="Basic residues" evidence="1">
    <location>
        <begin position="92"/>
        <end position="101"/>
    </location>
</feature>
<dbReference type="EMBL" id="CAJVPV010012611">
    <property type="protein sequence ID" value="CAG8671336.1"/>
    <property type="molecule type" value="Genomic_DNA"/>
</dbReference>
<evidence type="ECO:0000313" key="3">
    <source>
        <dbReference type="Proteomes" id="UP000789342"/>
    </source>
</evidence>
<comment type="caution">
    <text evidence="2">The sequence shown here is derived from an EMBL/GenBank/DDBJ whole genome shotgun (WGS) entry which is preliminary data.</text>
</comment>
<name>A0A9N9EF33_9GLOM</name>
<reference evidence="2" key="1">
    <citation type="submission" date="2021-06" db="EMBL/GenBank/DDBJ databases">
        <authorList>
            <person name="Kallberg Y."/>
            <person name="Tangrot J."/>
            <person name="Rosling A."/>
        </authorList>
    </citation>
    <scope>NUCLEOTIDE SEQUENCE</scope>
    <source>
        <strain evidence="2">CL551</strain>
    </source>
</reference>
<feature type="non-terminal residue" evidence="2">
    <location>
        <position position="1"/>
    </location>
</feature>
<feature type="compositionally biased region" description="Polar residues" evidence="1">
    <location>
        <begin position="51"/>
        <end position="79"/>
    </location>
</feature>
<feature type="compositionally biased region" description="Polar residues" evidence="1">
    <location>
        <begin position="1"/>
        <end position="16"/>
    </location>
</feature>
<feature type="non-terminal residue" evidence="2">
    <location>
        <position position="147"/>
    </location>
</feature>
<dbReference type="AlphaFoldDB" id="A0A9N9EF33"/>
<evidence type="ECO:0000256" key="1">
    <source>
        <dbReference type="SAM" id="MobiDB-lite"/>
    </source>
</evidence>